<evidence type="ECO:0000256" key="1">
    <source>
        <dbReference type="ARBA" id="ARBA00006336"/>
    </source>
</evidence>
<dbReference type="PANTHER" id="PTHR43540">
    <property type="entry name" value="PEROXYUREIDOACRYLATE/UREIDOACRYLATE AMIDOHYDROLASE-RELATED"/>
    <property type="match status" value="1"/>
</dbReference>
<accession>A0ABU1ISL3</accession>
<feature type="domain" description="Isochorismatase-like" evidence="3">
    <location>
        <begin position="5"/>
        <end position="147"/>
    </location>
</feature>
<sequence length="179" mass="21166">MTKQALVIIDMQEIFFNSEENALYERDSLIKRVNTLIEKARAEQVPVVFIQHCEEHPDDEFYPGKPDWEISHQLHRLPEDAVFRKTRWDSFYRTELLDWLRRNEIEQIVFAGAQTEFCLDTTLRNAYSIGYQNNIVAKDAHSTLDSEVLSAEQIIHHHEYVWNGRFARVEPVEQITFGK</sequence>
<comment type="caution">
    <text evidence="4">The sequence shown here is derived from an EMBL/GenBank/DDBJ whole genome shotgun (WGS) entry which is preliminary data.</text>
</comment>
<evidence type="ECO:0000313" key="4">
    <source>
        <dbReference type="EMBL" id="MDR6242246.1"/>
    </source>
</evidence>
<dbReference type="Pfam" id="PF00857">
    <property type="entry name" value="Isochorismatase"/>
    <property type="match status" value="1"/>
</dbReference>
<dbReference type="PANTHER" id="PTHR43540:SF14">
    <property type="entry name" value="ISOCHORISMATASE"/>
    <property type="match status" value="1"/>
</dbReference>
<dbReference type="Gene3D" id="3.40.50.850">
    <property type="entry name" value="Isochorismatase-like"/>
    <property type="match status" value="1"/>
</dbReference>
<dbReference type="InterPro" id="IPR000868">
    <property type="entry name" value="Isochorismatase-like_dom"/>
</dbReference>
<evidence type="ECO:0000256" key="2">
    <source>
        <dbReference type="ARBA" id="ARBA00022801"/>
    </source>
</evidence>
<dbReference type="RefSeq" id="WP_188774727.1">
    <property type="nucleotide sequence ID" value="NZ_BMMB01000003.1"/>
</dbReference>
<name>A0ABU1ISL3_9BACL</name>
<keyword evidence="2" id="KW-0378">Hydrolase</keyword>
<dbReference type="EMBL" id="JAVDQH010000001">
    <property type="protein sequence ID" value="MDR6242246.1"/>
    <property type="molecule type" value="Genomic_DNA"/>
</dbReference>
<dbReference type="InterPro" id="IPR036380">
    <property type="entry name" value="Isochorismatase-like_sf"/>
</dbReference>
<reference evidence="4 5" key="1">
    <citation type="submission" date="2023-07" db="EMBL/GenBank/DDBJ databases">
        <title>Genomic Encyclopedia of Type Strains, Phase IV (KMG-IV): sequencing the most valuable type-strain genomes for metagenomic binning, comparative biology and taxonomic classification.</title>
        <authorList>
            <person name="Goeker M."/>
        </authorList>
    </citation>
    <scope>NUCLEOTIDE SEQUENCE [LARGE SCALE GENOMIC DNA]</scope>
    <source>
        <strain evidence="4 5">DSM 22170</strain>
    </source>
</reference>
<dbReference type="InterPro" id="IPR050272">
    <property type="entry name" value="Isochorismatase-like_hydrls"/>
</dbReference>
<dbReference type="CDD" id="cd01014">
    <property type="entry name" value="nicotinamidase_related"/>
    <property type="match status" value="1"/>
</dbReference>
<evidence type="ECO:0000259" key="3">
    <source>
        <dbReference type="Pfam" id="PF00857"/>
    </source>
</evidence>
<dbReference type="Proteomes" id="UP001185028">
    <property type="component" value="Unassembled WGS sequence"/>
</dbReference>
<dbReference type="SUPFAM" id="SSF52499">
    <property type="entry name" value="Isochorismatase-like hydrolases"/>
    <property type="match status" value="1"/>
</dbReference>
<protein>
    <submittedName>
        <fullName evidence="4">Nicotinamidase-related amidase</fullName>
    </submittedName>
</protein>
<organism evidence="4 5">
    <name type="scientific">Paenibacillus hunanensis</name>
    <dbReference type="NCBI Taxonomy" id="539262"/>
    <lineage>
        <taxon>Bacteria</taxon>
        <taxon>Bacillati</taxon>
        <taxon>Bacillota</taxon>
        <taxon>Bacilli</taxon>
        <taxon>Bacillales</taxon>
        <taxon>Paenibacillaceae</taxon>
        <taxon>Paenibacillus</taxon>
    </lineage>
</organism>
<evidence type="ECO:0000313" key="5">
    <source>
        <dbReference type="Proteomes" id="UP001185028"/>
    </source>
</evidence>
<gene>
    <name evidence="4" type="ORF">JOC58_000130</name>
</gene>
<proteinExistence type="inferred from homology"/>
<keyword evidence="5" id="KW-1185">Reference proteome</keyword>
<comment type="similarity">
    <text evidence="1">Belongs to the isochorismatase family.</text>
</comment>